<dbReference type="PANTHER" id="PTHR37984:SF7">
    <property type="entry name" value="INTEGRASE CATALYTIC DOMAIN-CONTAINING PROTEIN"/>
    <property type="match status" value="1"/>
</dbReference>
<reference evidence="2" key="1">
    <citation type="submission" date="2020-04" db="EMBL/GenBank/DDBJ databases">
        <authorList>
            <person name="Alioto T."/>
            <person name="Alioto T."/>
            <person name="Gomez Garrido J."/>
        </authorList>
    </citation>
    <scope>NUCLEOTIDE SEQUENCE</scope>
    <source>
        <strain evidence="2">A484AB</strain>
    </source>
</reference>
<keyword evidence="3" id="KW-1185">Reference proteome</keyword>
<evidence type="ECO:0000313" key="2">
    <source>
        <dbReference type="EMBL" id="CAB3999905.1"/>
    </source>
</evidence>
<gene>
    <name evidence="2" type="ORF">PACLA_8A032322</name>
</gene>
<name>A0A6S7H2H4_PARCT</name>
<dbReference type="Pfam" id="PF00078">
    <property type="entry name" value="RVT_1"/>
    <property type="match status" value="1"/>
</dbReference>
<dbReference type="InterPro" id="IPR043128">
    <property type="entry name" value="Rev_trsase/Diguanyl_cyclase"/>
</dbReference>
<dbReference type="InterPro" id="IPR050951">
    <property type="entry name" value="Retrovirus_Pol_polyprotein"/>
</dbReference>
<protein>
    <recommendedName>
        <fullName evidence="1">Reverse transcriptase domain-containing protein</fullName>
    </recommendedName>
</protein>
<feature type="domain" description="Reverse transcriptase" evidence="1">
    <location>
        <begin position="305"/>
        <end position="451"/>
    </location>
</feature>
<organism evidence="2 3">
    <name type="scientific">Paramuricea clavata</name>
    <name type="common">Red gorgonian</name>
    <name type="synonym">Violescent sea-whip</name>
    <dbReference type="NCBI Taxonomy" id="317549"/>
    <lineage>
        <taxon>Eukaryota</taxon>
        <taxon>Metazoa</taxon>
        <taxon>Cnidaria</taxon>
        <taxon>Anthozoa</taxon>
        <taxon>Octocorallia</taxon>
        <taxon>Malacalcyonacea</taxon>
        <taxon>Plexauridae</taxon>
        <taxon>Paramuricea</taxon>
    </lineage>
</organism>
<dbReference type="Proteomes" id="UP001152795">
    <property type="component" value="Unassembled WGS sequence"/>
</dbReference>
<dbReference type="InterPro" id="IPR043502">
    <property type="entry name" value="DNA/RNA_pol_sf"/>
</dbReference>
<dbReference type="InterPro" id="IPR000477">
    <property type="entry name" value="RT_dom"/>
</dbReference>
<accession>A0A6S7H2H4</accession>
<dbReference type="Gene3D" id="3.30.70.270">
    <property type="match status" value="2"/>
</dbReference>
<dbReference type="PANTHER" id="PTHR37984">
    <property type="entry name" value="PROTEIN CBG26694"/>
    <property type="match status" value="1"/>
</dbReference>
<sequence length="552" mass="62316">MSQQRSKSPYRKNKKSINSLEKQNETDPYADIPTIGTIEINSVENHDNTTSEEIFTTLRVNRKNNGDINLKCKVDTGAQSNVLPIHLFRVLYPELINAEGMPRDGALQRSDVILTAYGGSEITQFGKILIPLTDAVGPAILGIKTCRALELVSLHCALESKSVQGKNVSRDVAQGSSEEEVKPSKSVRFADQAKIINQQQNRSRSYIKPSVPITSCPRIKDKEHLIEMYPECFDGSVGCFEDYTYHITLDPKVKPVVHASRRVPLELVDKLNFELNEMEKNGVIEKVTKPTDWVGLREKPNGRLCLCLDPKDLNEAIMRDHYPTPTLEEITPKLAGARVFSKIDARNGYWNVKLDDKSSYLTTFNTPNGRYRFLRMPFGLRMSQDVFQLKIDETYRNCRGATGIADNITVNGGDESNHNLHDAMERTRMAGIKLNQEKCIIKTSECSLLGMVYTSSGVKPDPEKVIAIQNMETPKDKKELHTFLGMVNYLASFMPNLANHTAPLRELLRDNVDYQWSPSHTRAFDILKCQISTETTLSYYEQSSCATSRRIK</sequence>
<dbReference type="SUPFAM" id="SSF56672">
    <property type="entry name" value="DNA/RNA polymerases"/>
    <property type="match status" value="1"/>
</dbReference>
<comment type="caution">
    <text evidence="2">The sequence shown here is derived from an EMBL/GenBank/DDBJ whole genome shotgun (WGS) entry which is preliminary data.</text>
</comment>
<evidence type="ECO:0000259" key="1">
    <source>
        <dbReference type="Pfam" id="PF00078"/>
    </source>
</evidence>
<dbReference type="CDD" id="cd05481">
    <property type="entry name" value="retropepsin_like_LTR_1"/>
    <property type="match status" value="1"/>
</dbReference>
<proteinExistence type="predicted"/>
<dbReference type="FunFam" id="3.30.70.270:FF:000023">
    <property type="entry name" value="Pol"/>
    <property type="match status" value="1"/>
</dbReference>
<dbReference type="Gene3D" id="3.10.10.10">
    <property type="entry name" value="HIV Type 1 Reverse Transcriptase, subunit A, domain 1"/>
    <property type="match status" value="1"/>
</dbReference>
<dbReference type="OrthoDB" id="6142245at2759"/>
<dbReference type="AlphaFoldDB" id="A0A6S7H2H4"/>
<evidence type="ECO:0000313" key="3">
    <source>
        <dbReference type="Proteomes" id="UP001152795"/>
    </source>
</evidence>
<dbReference type="CDD" id="cd01647">
    <property type="entry name" value="RT_LTR"/>
    <property type="match status" value="1"/>
</dbReference>
<dbReference type="EMBL" id="CACRXK020003702">
    <property type="protein sequence ID" value="CAB3999905.1"/>
    <property type="molecule type" value="Genomic_DNA"/>
</dbReference>